<protein>
    <submittedName>
        <fullName evidence="9">FUSC family protein</fullName>
    </submittedName>
</protein>
<evidence type="ECO:0000256" key="5">
    <source>
        <dbReference type="ARBA" id="ARBA00023136"/>
    </source>
</evidence>
<dbReference type="Pfam" id="PF13515">
    <property type="entry name" value="FUSC_2"/>
    <property type="match status" value="1"/>
</dbReference>
<dbReference type="GO" id="GO:0005886">
    <property type="term" value="C:plasma membrane"/>
    <property type="evidence" value="ECO:0007669"/>
    <property type="project" value="UniProtKB-SubCell"/>
</dbReference>
<dbReference type="PANTHER" id="PTHR30509">
    <property type="entry name" value="P-HYDROXYBENZOIC ACID EFFLUX PUMP SUBUNIT-RELATED"/>
    <property type="match status" value="1"/>
</dbReference>
<feature type="transmembrane region" description="Helical" evidence="7">
    <location>
        <begin position="86"/>
        <end position="104"/>
    </location>
</feature>
<feature type="transmembrane region" description="Helical" evidence="7">
    <location>
        <begin position="397"/>
        <end position="414"/>
    </location>
</feature>
<name>A0A9D2PU72_9FIRM</name>
<evidence type="ECO:0000259" key="8">
    <source>
        <dbReference type="Pfam" id="PF13515"/>
    </source>
</evidence>
<feature type="transmembrane region" description="Helical" evidence="7">
    <location>
        <begin position="22"/>
        <end position="51"/>
    </location>
</feature>
<evidence type="ECO:0000256" key="6">
    <source>
        <dbReference type="ARBA" id="ARBA00043993"/>
    </source>
</evidence>
<dbReference type="Proteomes" id="UP000823863">
    <property type="component" value="Unassembled WGS sequence"/>
</dbReference>
<evidence type="ECO:0000256" key="7">
    <source>
        <dbReference type="SAM" id="Phobius"/>
    </source>
</evidence>
<keyword evidence="3 7" id="KW-0812">Transmembrane</keyword>
<feature type="domain" description="Integral membrane bound transporter" evidence="8">
    <location>
        <begin position="359"/>
        <end position="480"/>
    </location>
</feature>
<comment type="similarity">
    <text evidence="6">Belongs to the YccS/YhfK family.</text>
</comment>
<sequence>MNIRAVSYVETFFRAVRNACPIILFFLTSFFIVYAVFGLQYSIVVSVLTVFFQTRYKKRDNALSRYFHLLTVGTCLILLAYVSSKNLLFCVILNLFVPFVLVFTQSSQFNPKGYFSYAMLFVFLELVPPENGKELVTELLIFWLGVLYLILTIGLYGRFFLKPEREGISLRRGFHELSELLSLLPIQERQEELERRFENLLHDFHQISYHRKFFYRHTRENQRYDMFSTLIQRFSYLIADDDWREDLGEDQILLLERLSDFLKTISEEFETGAYGKWIWQAQQFLTHMPVSDGRVKIFCRSFLHMLILILKNLSGESQVVAPVDRQRLKELFHQIWVRRSPESFEMRFAMRLSMVLVISCAIGFLLPITKSYWIPLNAFLLIQPSHEDSSYRMKTRPIGTLIGCFLEFCFQMVLPGMWWEIGFALVMVSLMYCSTPGTWYQPIFSTCYALTMASMTLDEQTAITLRIVYLGAAVAIVFLVNRFFFPMRKEIQFRHNLKSLFRLHNDYWELIRKGVTGTADLSITTEILTYFHTIYEECSAYLKKNPEYPGQKELQKVLIRLWHVFAELEQVFYLVQTGSIFPEEKGNLIHLIDSVQEDLYPIIRYEKIPQLRKEIRYREPGVGYVLKRYLKHAEALHQYRECIPF</sequence>
<keyword evidence="5 7" id="KW-0472">Membrane</keyword>
<evidence type="ECO:0000256" key="1">
    <source>
        <dbReference type="ARBA" id="ARBA00004651"/>
    </source>
</evidence>
<evidence type="ECO:0000256" key="4">
    <source>
        <dbReference type="ARBA" id="ARBA00022989"/>
    </source>
</evidence>
<accession>A0A9D2PU72</accession>
<dbReference type="AlphaFoldDB" id="A0A9D2PU72"/>
<comment type="subcellular location">
    <subcellularLocation>
        <location evidence="1">Cell membrane</location>
        <topology evidence="1">Multi-pass membrane protein</topology>
    </subcellularLocation>
</comment>
<evidence type="ECO:0000313" key="10">
    <source>
        <dbReference type="Proteomes" id="UP000823863"/>
    </source>
</evidence>
<feature type="transmembrane region" description="Helical" evidence="7">
    <location>
        <begin position="463"/>
        <end position="485"/>
    </location>
</feature>
<organism evidence="9 10">
    <name type="scientific">Candidatus Enterocloster excrementigallinarum</name>
    <dbReference type="NCBI Taxonomy" id="2838558"/>
    <lineage>
        <taxon>Bacteria</taxon>
        <taxon>Bacillati</taxon>
        <taxon>Bacillota</taxon>
        <taxon>Clostridia</taxon>
        <taxon>Lachnospirales</taxon>
        <taxon>Lachnospiraceae</taxon>
        <taxon>Enterocloster</taxon>
    </lineage>
</organism>
<evidence type="ECO:0000256" key="2">
    <source>
        <dbReference type="ARBA" id="ARBA00022475"/>
    </source>
</evidence>
<gene>
    <name evidence="9" type="ORF">H9931_11540</name>
</gene>
<dbReference type="EMBL" id="DWWB01000064">
    <property type="protein sequence ID" value="HJC67327.1"/>
    <property type="molecule type" value="Genomic_DNA"/>
</dbReference>
<keyword evidence="2" id="KW-1003">Cell membrane</keyword>
<comment type="caution">
    <text evidence="9">The sequence shown here is derived from an EMBL/GenBank/DDBJ whole genome shotgun (WGS) entry which is preliminary data.</text>
</comment>
<reference evidence="9" key="1">
    <citation type="journal article" date="2021" name="PeerJ">
        <title>Extensive microbial diversity within the chicken gut microbiome revealed by metagenomics and culture.</title>
        <authorList>
            <person name="Gilroy R."/>
            <person name="Ravi A."/>
            <person name="Getino M."/>
            <person name="Pursley I."/>
            <person name="Horton D.L."/>
            <person name="Alikhan N.F."/>
            <person name="Baker D."/>
            <person name="Gharbi K."/>
            <person name="Hall N."/>
            <person name="Watson M."/>
            <person name="Adriaenssens E.M."/>
            <person name="Foster-Nyarko E."/>
            <person name="Jarju S."/>
            <person name="Secka A."/>
            <person name="Antonio M."/>
            <person name="Oren A."/>
            <person name="Chaudhuri R.R."/>
            <person name="La Ragione R."/>
            <person name="Hildebrand F."/>
            <person name="Pallen M.J."/>
        </authorList>
    </citation>
    <scope>NUCLEOTIDE SEQUENCE</scope>
    <source>
        <strain evidence="9">CHK198-12963</strain>
    </source>
</reference>
<dbReference type="InterPro" id="IPR049453">
    <property type="entry name" value="Memb_transporter_dom"/>
</dbReference>
<feature type="transmembrane region" description="Helical" evidence="7">
    <location>
        <begin position="63"/>
        <end position="80"/>
    </location>
</feature>
<proteinExistence type="inferred from homology"/>
<evidence type="ECO:0000313" key="9">
    <source>
        <dbReference type="EMBL" id="HJC67327.1"/>
    </source>
</evidence>
<keyword evidence="4 7" id="KW-1133">Transmembrane helix</keyword>
<feature type="transmembrane region" description="Helical" evidence="7">
    <location>
        <begin position="348"/>
        <end position="368"/>
    </location>
</feature>
<reference evidence="9" key="2">
    <citation type="submission" date="2021-04" db="EMBL/GenBank/DDBJ databases">
        <authorList>
            <person name="Gilroy R."/>
        </authorList>
    </citation>
    <scope>NUCLEOTIDE SEQUENCE</scope>
    <source>
        <strain evidence="9">CHK198-12963</strain>
    </source>
</reference>
<dbReference type="PANTHER" id="PTHR30509:SF9">
    <property type="entry name" value="MULTIDRUG RESISTANCE PROTEIN MDTO"/>
    <property type="match status" value="1"/>
</dbReference>
<evidence type="ECO:0000256" key="3">
    <source>
        <dbReference type="ARBA" id="ARBA00022692"/>
    </source>
</evidence>
<feature type="transmembrane region" description="Helical" evidence="7">
    <location>
        <begin position="421"/>
        <end position="443"/>
    </location>
</feature>
<feature type="transmembrane region" description="Helical" evidence="7">
    <location>
        <begin position="140"/>
        <end position="161"/>
    </location>
</feature>